<name>A0A3N1UVU2_9BACT</name>
<gene>
    <name evidence="2" type="ORF">EDC27_1552</name>
</gene>
<dbReference type="InterPro" id="IPR025737">
    <property type="entry name" value="FApF"/>
</dbReference>
<organism evidence="2 3">
    <name type="scientific">Desulfosoma caldarium</name>
    <dbReference type="NCBI Taxonomy" id="610254"/>
    <lineage>
        <taxon>Bacteria</taxon>
        <taxon>Pseudomonadati</taxon>
        <taxon>Thermodesulfobacteriota</taxon>
        <taxon>Syntrophobacteria</taxon>
        <taxon>Syntrophobacterales</taxon>
        <taxon>Syntrophobacteraceae</taxon>
        <taxon>Desulfosoma</taxon>
    </lineage>
</organism>
<evidence type="ECO:0008006" key="4">
    <source>
        <dbReference type="Google" id="ProtNLM"/>
    </source>
</evidence>
<keyword evidence="1" id="KW-0732">Signal</keyword>
<dbReference type="Proteomes" id="UP000276223">
    <property type="component" value="Unassembled WGS sequence"/>
</dbReference>
<comment type="caution">
    <text evidence="2">The sequence shown here is derived from an EMBL/GenBank/DDBJ whole genome shotgun (WGS) entry which is preliminary data.</text>
</comment>
<protein>
    <recommendedName>
        <fullName evidence="4">Phenol degradation protein meta</fullName>
    </recommendedName>
</protein>
<dbReference type="AlphaFoldDB" id="A0A3N1UVU2"/>
<evidence type="ECO:0000313" key="3">
    <source>
        <dbReference type="Proteomes" id="UP000276223"/>
    </source>
</evidence>
<evidence type="ECO:0000313" key="2">
    <source>
        <dbReference type="EMBL" id="ROQ93529.1"/>
    </source>
</evidence>
<dbReference type="Pfam" id="PF13557">
    <property type="entry name" value="Phenol_MetA_deg"/>
    <property type="match status" value="1"/>
</dbReference>
<reference evidence="2 3" key="1">
    <citation type="submission" date="2018-11" db="EMBL/GenBank/DDBJ databases">
        <title>Genomic Encyclopedia of Type Strains, Phase IV (KMG-IV): sequencing the most valuable type-strain genomes for metagenomic binning, comparative biology and taxonomic classification.</title>
        <authorList>
            <person name="Goeker M."/>
        </authorList>
    </citation>
    <scope>NUCLEOTIDE SEQUENCE [LARGE SCALE GENOMIC DNA]</scope>
    <source>
        <strain evidence="2 3">DSM 22027</strain>
    </source>
</reference>
<sequence length="327" mass="37182">MRGRNFIQKKTVITVQICLLCWIGAMAPASSFAYDLPPVNLGFTSFLDGGPPAGPGFYFTQYIQYWRSDSFRDKDGDRLFPKVVNEDLRVWISLTQFIYQSNQPILFGGKWGLDVIIPYVSADLDYDIDAPLPQANSSGIGDVLVGPFLQWDPIMGPAGPRFMHRVEFQLIFPTGKYDADREINPGSHFFSFNPYWASTLFITPRWTLSTRIHYLWNAKNNDPNRAFGDADDTQAGQAMHVNFASAFEVIPMKLRLGLNGYYLKQLTDTKVDGKALNGRKEQVLALGPGFVLHLSKDTHFFFNLYFETAAENRPEGERLNFRLVHHF</sequence>
<feature type="signal peptide" evidence="1">
    <location>
        <begin position="1"/>
        <end position="33"/>
    </location>
</feature>
<accession>A0A3N1UVU2</accession>
<dbReference type="EMBL" id="RJVA01000011">
    <property type="protein sequence ID" value="ROQ93529.1"/>
    <property type="molecule type" value="Genomic_DNA"/>
</dbReference>
<feature type="chain" id="PRO_5018239737" description="Phenol degradation protein meta" evidence="1">
    <location>
        <begin position="34"/>
        <end position="327"/>
    </location>
</feature>
<keyword evidence="3" id="KW-1185">Reference proteome</keyword>
<proteinExistence type="predicted"/>
<evidence type="ECO:0000256" key="1">
    <source>
        <dbReference type="SAM" id="SignalP"/>
    </source>
</evidence>
<dbReference type="RefSeq" id="WP_211334816.1">
    <property type="nucleotide sequence ID" value="NZ_RJVA01000011.1"/>
</dbReference>